<dbReference type="RefSeq" id="WP_197527594.1">
    <property type="nucleotide sequence ID" value="NZ_SJPO01000001.1"/>
</dbReference>
<dbReference type="EMBL" id="SJPO01000001">
    <property type="protein sequence ID" value="TWT85599.1"/>
    <property type="molecule type" value="Genomic_DNA"/>
</dbReference>
<keyword evidence="1" id="KW-1133">Transmembrane helix</keyword>
<evidence type="ECO:0000313" key="2">
    <source>
        <dbReference type="EMBL" id="TWT85599.1"/>
    </source>
</evidence>
<keyword evidence="3" id="KW-1185">Reference proteome</keyword>
<sequence length="46" mass="5118">MSAMNFILARTALMERLSVTSQIIVGVSLLISLAFVVWLLTRRPKA</sequence>
<evidence type="ECO:0000256" key="1">
    <source>
        <dbReference type="SAM" id="Phobius"/>
    </source>
</evidence>
<accession>A0A5C5ZDV4</accession>
<gene>
    <name evidence="2" type="ORF">Pla123a_04060</name>
</gene>
<comment type="caution">
    <text evidence="2">The sequence shown here is derived from an EMBL/GenBank/DDBJ whole genome shotgun (WGS) entry which is preliminary data.</text>
</comment>
<name>A0A5C5ZDV4_9BACT</name>
<keyword evidence="1" id="KW-0812">Transmembrane</keyword>
<feature type="transmembrane region" description="Helical" evidence="1">
    <location>
        <begin position="20"/>
        <end position="40"/>
    </location>
</feature>
<protein>
    <submittedName>
        <fullName evidence="2">Uncharacterized protein</fullName>
    </submittedName>
</protein>
<reference evidence="2 3" key="1">
    <citation type="submission" date="2019-02" db="EMBL/GenBank/DDBJ databases">
        <title>Deep-cultivation of Planctomycetes and their phenomic and genomic characterization uncovers novel biology.</title>
        <authorList>
            <person name="Wiegand S."/>
            <person name="Jogler M."/>
            <person name="Boedeker C."/>
            <person name="Pinto D."/>
            <person name="Vollmers J."/>
            <person name="Rivas-Marin E."/>
            <person name="Kohn T."/>
            <person name="Peeters S.H."/>
            <person name="Heuer A."/>
            <person name="Rast P."/>
            <person name="Oberbeckmann S."/>
            <person name="Bunk B."/>
            <person name="Jeske O."/>
            <person name="Meyerdierks A."/>
            <person name="Storesund J.E."/>
            <person name="Kallscheuer N."/>
            <person name="Luecker S."/>
            <person name="Lage O.M."/>
            <person name="Pohl T."/>
            <person name="Merkel B.J."/>
            <person name="Hornburger P."/>
            <person name="Mueller R.-W."/>
            <person name="Bruemmer F."/>
            <person name="Labrenz M."/>
            <person name="Spormann A.M."/>
            <person name="Op Den Camp H."/>
            <person name="Overmann J."/>
            <person name="Amann R."/>
            <person name="Jetten M.S.M."/>
            <person name="Mascher T."/>
            <person name="Medema M.H."/>
            <person name="Devos D.P."/>
            <person name="Kaster A.-K."/>
            <person name="Ovreas L."/>
            <person name="Rohde M."/>
            <person name="Galperin M.Y."/>
            <person name="Jogler C."/>
        </authorList>
    </citation>
    <scope>NUCLEOTIDE SEQUENCE [LARGE SCALE GENOMIC DNA]</scope>
    <source>
        <strain evidence="2 3">Pla123a</strain>
    </source>
</reference>
<evidence type="ECO:0000313" key="3">
    <source>
        <dbReference type="Proteomes" id="UP000318478"/>
    </source>
</evidence>
<keyword evidence="1" id="KW-0472">Membrane</keyword>
<proteinExistence type="predicted"/>
<organism evidence="2 3">
    <name type="scientific">Posidoniimonas polymericola</name>
    <dbReference type="NCBI Taxonomy" id="2528002"/>
    <lineage>
        <taxon>Bacteria</taxon>
        <taxon>Pseudomonadati</taxon>
        <taxon>Planctomycetota</taxon>
        <taxon>Planctomycetia</taxon>
        <taxon>Pirellulales</taxon>
        <taxon>Lacipirellulaceae</taxon>
        <taxon>Posidoniimonas</taxon>
    </lineage>
</organism>
<dbReference type="AlphaFoldDB" id="A0A5C5ZDV4"/>
<dbReference type="Proteomes" id="UP000318478">
    <property type="component" value="Unassembled WGS sequence"/>
</dbReference>